<dbReference type="EMBL" id="JAXIVS010000001">
    <property type="protein sequence ID" value="MDY7225701.1"/>
    <property type="molecule type" value="Genomic_DNA"/>
</dbReference>
<evidence type="ECO:0000256" key="3">
    <source>
        <dbReference type="ARBA" id="ARBA00022801"/>
    </source>
</evidence>
<dbReference type="InterPro" id="IPR000639">
    <property type="entry name" value="Epox_hydrolase-like"/>
</dbReference>
<evidence type="ECO:0000256" key="1">
    <source>
        <dbReference type="ARBA" id="ARBA00010088"/>
    </source>
</evidence>
<name>A0ABU5GX87_9BACT</name>
<dbReference type="Gene3D" id="3.40.50.1820">
    <property type="entry name" value="alpha/beta hydrolase"/>
    <property type="match status" value="1"/>
</dbReference>
<dbReference type="Pfam" id="PF06441">
    <property type="entry name" value="EHN"/>
    <property type="match status" value="1"/>
</dbReference>
<dbReference type="GO" id="GO:0016787">
    <property type="term" value="F:hydrolase activity"/>
    <property type="evidence" value="ECO:0007669"/>
    <property type="project" value="UniProtKB-KW"/>
</dbReference>
<keyword evidence="2" id="KW-0058">Aromatic hydrocarbons catabolism</keyword>
<evidence type="ECO:0000313" key="5">
    <source>
        <dbReference type="EMBL" id="MDY7225701.1"/>
    </source>
</evidence>
<dbReference type="InterPro" id="IPR029058">
    <property type="entry name" value="AB_hydrolase_fold"/>
</dbReference>
<feature type="domain" description="Epoxide hydrolase N-terminal" evidence="4">
    <location>
        <begin position="4"/>
        <end position="107"/>
    </location>
</feature>
<dbReference type="PANTHER" id="PTHR21661">
    <property type="entry name" value="EPOXIDE HYDROLASE 1-RELATED"/>
    <property type="match status" value="1"/>
</dbReference>
<dbReference type="PANTHER" id="PTHR21661:SF35">
    <property type="entry name" value="EPOXIDE HYDROLASE"/>
    <property type="match status" value="1"/>
</dbReference>
<evidence type="ECO:0000313" key="6">
    <source>
        <dbReference type="Proteomes" id="UP001291309"/>
    </source>
</evidence>
<organism evidence="5 6">
    <name type="scientific">Hyalangium rubrum</name>
    <dbReference type="NCBI Taxonomy" id="3103134"/>
    <lineage>
        <taxon>Bacteria</taxon>
        <taxon>Pseudomonadati</taxon>
        <taxon>Myxococcota</taxon>
        <taxon>Myxococcia</taxon>
        <taxon>Myxococcales</taxon>
        <taxon>Cystobacterineae</taxon>
        <taxon>Archangiaceae</taxon>
        <taxon>Hyalangium</taxon>
    </lineage>
</organism>
<dbReference type="RefSeq" id="WP_321544405.1">
    <property type="nucleotide sequence ID" value="NZ_JAXIVS010000001.1"/>
</dbReference>
<evidence type="ECO:0000259" key="4">
    <source>
        <dbReference type="Pfam" id="PF06441"/>
    </source>
</evidence>
<dbReference type="InterPro" id="IPR010497">
    <property type="entry name" value="Epoxide_hydro_N"/>
</dbReference>
<dbReference type="Proteomes" id="UP001291309">
    <property type="component" value="Unassembled WGS sequence"/>
</dbReference>
<evidence type="ECO:0000256" key="2">
    <source>
        <dbReference type="ARBA" id="ARBA00022797"/>
    </source>
</evidence>
<dbReference type="PRINTS" id="PR00412">
    <property type="entry name" value="EPOXHYDRLASE"/>
</dbReference>
<reference evidence="5 6" key="1">
    <citation type="submission" date="2023-12" db="EMBL/GenBank/DDBJ databases">
        <title>the genome sequence of Hyalangium sp. s54d21.</title>
        <authorList>
            <person name="Zhang X."/>
        </authorList>
    </citation>
    <scope>NUCLEOTIDE SEQUENCE [LARGE SCALE GENOMIC DNA]</scope>
    <source>
        <strain evidence="6">s54d21</strain>
    </source>
</reference>
<sequence length="393" mass="45378">MHKERFEIHIPDETLTDLRDRLARTRWPGDFANEGWAYGTEQGYLSELVRYWQVHFDWRVQERAINAFSHFRTQLEGVPVHFIHEKGKGPNPLPLILTHGWPWTFWDLNKVIRPLTNPAAFGGDPRDAFDVVVPSLPGFGFSTPLTKTGWNYWNTADLWSRLMREVLGYERYGAHGGDWGSAVTTQLGHKYPEQLIGIHLTMLLPLAVLTEGFPSPSEYTAEEQAGLQRFQAYQREGSGYSNIQMTRPQTLTYAMNDSPVGMCSWILEKRRDWSDSGGNVEKVFSKDELLTTMTLYWATQSFGTAARYYYEAAHNPWKPSHSRTPVVEVPTAVAALPKEIIQMPKRWAERYFNLQRWTPFPEGGHFAPMEQPERLVEDLRAFFRPLRGEESPR</sequence>
<comment type="caution">
    <text evidence="5">The sequence shown here is derived from an EMBL/GenBank/DDBJ whole genome shotgun (WGS) entry which is preliminary data.</text>
</comment>
<dbReference type="PIRSF" id="PIRSF001112">
    <property type="entry name" value="Epoxide_hydrolase"/>
    <property type="match status" value="1"/>
</dbReference>
<keyword evidence="6" id="KW-1185">Reference proteome</keyword>
<comment type="similarity">
    <text evidence="1">Belongs to the peptidase S33 family.</text>
</comment>
<keyword evidence="3 5" id="KW-0378">Hydrolase</keyword>
<dbReference type="SUPFAM" id="SSF53474">
    <property type="entry name" value="alpha/beta-Hydrolases"/>
    <property type="match status" value="1"/>
</dbReference>
<dbReference type="InterPro" id="IPR016292">
    <property type="entry name" value="Epoxide_hydrolase"/>
</dbReference>
<proteinExistence type="inferred from homology"/>
<accession>A0ABU5GX87</accession>
<protein>
    <submittedName>
        <fullName evidence="5">Epoxide hydrolase</fullName>
    </submittedName>
</protein>
<gene>
    <name evidence="5" type="ORF">SYV04_04870</name>
</gene>